<name>T1D9W1_9ZZZZ</name>
<organism evidence="1">
    <name type="scientific">mine drainage metagenome</name>
    <dbReference type="NCBI Taxonomy" id="410659"/>
    <lineage>
        <taxon>unclassified sequences</taxon>
        <taxon>metagenomes</taxon>
        <taxon>ecological metagenomes</taxon>
    </lineage>
</organism>
<gene>
    <name evidence="1" type="ORF">B1B_00838</name>
</gene>
<protein>
    <submittedName>
        <fullName evidence="1">Cell wall biosynthesis glycosyltransferase</fullName>
    </submittedName>
</protein>
<dbReference type="Gene3D" id="3.90.550.10">
    <property type="entry name" value="Spore Coat Polysaccharide Biosynthesis Protein SpsA, Chain A"/>
    <property type="match status" value="1"/>
</dbReference>
<evidence type="ECO:0000313" key="1">
    <source>
        <dbReference type="EMBL" id="EQD78229.1"/>
    </source>
</evidence>
<dbReference type="GO" id="GO:0016740">
    <property type="term" value="F:transferase activity"/>
    <property type="evidence" value="ECO:0007669"/>
    <property type="project" value="UniProtKB-KW"/>
</dbReference>
<dbReference type="EMBL" id="AUZY01000615">
    <property type="protein sequence ID" value="EQD78229.1"/>
    <property type="molecule type" value="Genomic_DNA"/>
</dbReference>
<dbReference type="InterPro" id="IPR029044">
    <property type="entry name" value="Nucleotide-diphossugar_trans"/>
</dbReference>
<sequence length="136" mass="15889">MISFLDDDDTFQPSKLSRVYDLFSADPDLCYYHHGQKFCNANSEILSKFKLKRENPDNIKFENNRFMNLASSINKSGRYVDSLWFNLSSVCVRKKIFNGKMDFVRRITGHSDDLMFYLAFSFLEKASLLNTNEPLT</sequence>
<comment type="caution">
    <text evidence="1">The sequence shown here is derived from an EMBL/GenBank/DDBJ whole genome shotgun (WGS) entry which is preliminary data.</text>
</comment>
<proteinExistence type="predicted"/>
<dbReference type="SUPFAM" id="SSF53448">
    <property type="entry name" value="Nucleotide-diphospho-sugar transferases"/>
    <property type="match status" value="1"/>
</dbReference>
<reference evidence="1" key="2">
    <citation type="journal article" date="2014" name="ISME J.">
        <title>Microbial stratification in low pH oxic and suboxic macroscopic growths along an acid mine drainage.</title>
        <authorList>
            <person name="Mendez-Garcia C."/>
            <person name="Mesa V."/>
            <person name="Sprenger R.R."/>
            <person name="Richter M."/>
            <person name="Diez M.S."/>
            <person name="Solano J."/>
            <person name="Bargiela R."/>
            <person name="Golyshina O.V."/>
            <person name="Manteca A."/>
            <person name="Ramos J.L."/>
            <person name="Gallego J.R."/>
            <person name="Llorente I."/>
            <person name="Martins Dos Santos V.A."/>
            <person name="Jensen O.N."/>
            <person name="Pelaez A.I."/>
            <person name="Sanchez J."/>
            <person name="Ferrer M."/>
        </authorList>
    </citation>
    <scope>NUCLEOTIDE SEQUENCE</scope>
</reference>
<reference evidence="1" key="1">
    <citation type="submission" date="2013-08" db="EMBL/GenBank/DDBJ databases">
        <authorList>
            <person name="Mendez C."/>
            <person name="Richter M."/>
            <person name="Ferrer M."/>
            <person name="Sanchez J."/>
        </authorList>
    </citation>
    <scope>NUCLEOTIDE SEQUENCE</scope>
</reference>
<keyword evidence="1" id="KW-0808">Transferase</keyword>
<feature type="non-terminal residue" evidence="1">
    <location>
        <position position="136"/>
    </location>
</feature>
<accession>T1D9W1</accession>
<dbReference type="AlphaFoldDB" id="T1D9W1"/>